<dbReference type="SUPFAM" id="SSF56784">
    <property type="entry name" value="HAD-like"/>
    <property type="match status" value="1"/>
</dbReference>
<dbReference type="InterPro" id="IPR023214">
    <property type="entry name" value="HAD_sf"/>
</dbReference>
<dbReference type="Gene3D" id="3.40.50.1000">
    <property type="entry name" value="HAD superfamily/HAD-like"/>
    <property type="match status" value="1"/>
</dbReference>
<dbReference type="InterPro" id="IPR006379">
    <property type="entry name" value="HAD-SF_hydro_IIB"/>
</dbReference>
<reference evidence="2" key="1">
    <citation type="submission" date="2016-11" db="EMBL/GenBank/DDBJ databases">
        <authorList>
            <person name="Varghese N."/>
            <person name="Submissions S."/>
        </authorList>
    </citation>
    <scope>NUCLEOTIDE SEQUENCE [LARGE SCALE GENOMIC DNA]</scope>
    <source>
        <strain evidence="2">DSM 15292</strain>
    </source>
</reference>
<evidence type="ECO:0000313" key="2">
    <source>
        <dbReference type="Proteomes" id="UP000185221"/>
    </source>
</evidence>
<dbReference type="GO" id="GO:0000287">
    <property type="term" value="F:magnesium ion binding"/>
    <property type="evidence" value="ECO:0007669"/>
    <property type="project" value="TreeGrafter"/>
</dbReference>
<dbReference type="SFLD" id="SFLDG01140">
    <property type="entry name" value="C2.B:_Phosphomannomutase_and_P"/>
    <property type="match status" value="1"/>
</dbReference>
<dbReference type="Proteomes" id="UP000185221">
    <property type="component" value="Unassembled WGS sequence"/>
</dbReference>
<dbReference type="Pfam" id="PF08282">
    <property type="entry name" value="Hydrolase_3"/>
    <property type="match status" value="1"/>
</dbReference>
<proteinExistence type="predicted"/>
<dbReference type="GO" id="GO:0005829">
    <property type="term" value="C:cytosol"/>
    <property type="evidence" value="ECO:0007669"/>
    <property type="project" value="TreeGrafter"/>
</dbReference>
<dbReference type="Gene3D" id="3.30.1240.10">
    <property type="match status" value="1"/>
</dbReference>
<protein>
    <recommendedName>
        <fullName evidence="3">Cof subfamily of IIB subfamily of haloacid dehalogenase superfamily/HAD-superfamily hydrolase, subfamily IIB</fullName>
    </recommendedName>
</protein>
<evidence type="ECO:0008006" key="3">
    <source>
        <dbReference type="Google" id="ProtNLM"/>
    </source>
</evidence>
<dbReference type="InterPro" id="IPR036412">
    <property type="entry name" value="HAD-like_sf"/>
</dbReference>
<dbReference type="InterPro" id="IPR000150">
    <property type="entry name" value="Cof"/>
</dbReference>
<name>A0A1N6FJF2_9BACT</name>
<dbReference type="PANTHER" id="PTHR10000:SF8">
    <property type="entry name" value="HAD SUPERFAMILY HYDROLASE-LIKE, TYPE 3"/>
    <property type="match status" value="1"/>
</dbReference>
<gene>
    <name evidence="1" type="ORF">SAMN05444394_2493</name>
</gene>
<dbReference type="SFLD" id="SFLDS00003">
    <property type="entry name" value="Haloacid_Dehalogenase"/>
    <property type="match status" value="1"/>
</dbReference>
<dbReference type="AlphaFoldDB" id="A0A1N6FJF2"/>
<accession>A0A1N6FJF2</accession>
<evidence type="ECO:0000313" key="1">
    <source>
        <dbReference type="EMBL" id="SIN95350.1"/>
    </source>
</evidence>
<dbReference type="EMBL" id="FSRC01000002">
    <property type="protein sequence ID" value="SIN95350.1"/>
    <property type="molecule type" value="Genomic_DNA"/>
</dbReference>
<dbReference type="GO" id="GO:0016791">
    <property type="term" value="F:phosphatase activity"/>
    <property type="evidence" value="ECO:0007669"/>
    <property type="project" value="UniProtKB-ARBA"/>
</dbReference>
<dbReference type="RefSeq" id="WP_074225327.1">
    <property type="nucleotide sequence ID" value="NZ_FSRC01000002.1"/>
</dbReference>
<dbReference type="STRING" id="226505.SAMN05444394_2493"/>
<dbReference type="PANTHER" id="PTHR10000">
    <property type="entry name" value="PHOSPHOSERINE PHOSPHATASE"/>
    <property type="match status" value="1"/>
</dbReference>
<keyword evidence="2" id="KW-1185">Reference proteome</keyword>
<dbReference type="PROSITE" id="PS01228">
    <property type="entry name" value="COF_1"/>
    <property type="match status" value="1"/>
</dbReference>
<sequence length="269" mass="30281">MKIKAFCSDVDGTLLNSERDLSQRLKAIVSKFHPDFPVILASSRMPNAMRHLVRDLGKSDQPLVSYNGGYVLSAQGEILDSVSIPLALVSKILELTKNTNIHVSLYQGEDWYEEKDDYWSQREIRNTKTNCIWLPTQEVLELWAKDNSGAHKVMCMGDSQEISWLFGELHFENSEDLHLYRSNDNYLEIAPKAISKATGLKKILEHSFDFGMESVIAFGDNYNDIDLLQSVGYGVAVANARPEVKAVAKEITLHNKEDGVAATLEKLFL</sequence>
<dbReference type="NCBIfam" id="TIGR01484">
    <property type="entry name" value="HAD-SF-IIB"/>
    <property type="match status" value="1"/>
</dbReference>
<dbReference type="NCBIfam" id="TIGR00099">
    <property type="entry name" value="Cof-subfamily"/>
    <property type="match status" value="1"/>
</dbReference>
<dbReference type="CDD" id="cd07516">
    <property type="entry name" value="HAD_Pase"/>
    <property type="match status" value="1"/>
</dbReference>
<organism evidence="1 2">
    <name type="scientific">Algoriphagus halophilus</name>
    <dbReference type="NCBI Taxonomy" id="226505"/>
    <lineage>
        <taxon>Bacteria</taxon>
        <taxon>Pseudomonadati</taxon>
        <taxon>Bacteroidota</taxon>
        <taxon>Cytophagia</taxon>
        <taxon>Cytophagales</taxon>
        <taxon>Cyclobacteriaceae</taxon>
        <taxon>Algoriphagus</taxon>
    </lineage>
</organism>
<dbReference type="OrthoDB" id="9814970at2"/>